<evidence type="ECO:0000256" key="12">
    <source>
        <dbReference type="ARBA" id="ARBA00022993"/>
    </source>
</evidence>
<evidence type="ECO:0000256" key="6">
    <source>
        <dbReference type="ARBA" id="ARBA00015080"/>
    </source>
</evidence>
<evidence type="ECO:0000256" key="13">
    <source>
        <dbReference type="ARBA" id="ARBA00032866"/>
    </source>
</evidence>
<dbReference type="InterPro" id="IPR027417">
    <property type="entry name" value="P-loop_NTPase"/>
</dbReference>
<feature type="domain" description="Phosphoribulokinase/uridine kinase" evidence="16">
    <location>
        <begin position="85"/>
        <end position="240"/>
    </location>
</feature>
<dbReference type="GO" id="GO:0004594">
    <property type="term" value="F:pantothenate kinase activity"/>
    <property type="evidence" value="ECO:0007669"/>
    <property type="project" value="UniProtKB-UniRule"/>
</dbReference>
<evidence type="ECO:0000313" key="18">
    <source>
        <dbReference type="Proteomes" id="UP000190188"/>
    </source>
</evidence>
<dbReference type="AlphaFoldDB" id="A0A1T2XMR1"/>
<dbReference type="HAMAP" id="MF_00215">
    <property type="entry name" value="Pantothen_kinase_1"/>
    <property type="match status" value="1"/>
</dbReference>
<evidence type="ECO:0000259" key="16">
    <source>
        <dbReference type="Pfam" id="PF00485"/>
    </source>
</evidence>
<evidence type="ECO:0000256" key="2">
    <source>
        <dbReference type="ARBA" id="ARBA00004496"/>
    </source>
</evidence>
<proteinExistence type="inferred from homology"/>
<evidence type="ECO:0000256" key="15">
    <source>
        <dbReference type="RuleBase" id="RU003530"/>
    </source>
</evidence>
<keyword evidence="10 14" id="KW-0418">Kinase</keyword>
<sequence>MYNGSSHITIERKDWAQLFDQRILSITPEQFEQLKGVNDQITMDELSDVYLPLAEFMNIQVTAAQQLRKCEGAFLKKPTAKVPYIIGIAGSVAAGKSTTARLLQTLLSEYDNHPTVDIVTTDGFLYPNQVLQDRGMMHQKGFPQSYDIRKLIQFLSDVKAGVPEVTAPIYSHLVYDIVQDEVQTVRTPDILIVEGINVLQVSRAASVFVSDFFDYSIFVDATETDLEQWYLERFLILRGTAFQNADSYFHRYIDLTEDEAVTFAKNIWKDINQINLTDNILPTKARAKLILAKGPQHKVQSIHLRK</sequence>
<comment type="caution">
    <text evidence="14">Lacks conserved residue(s) required for the propagation of feature annotation.</text>
</comment>
<evidence type="ECO:0000256" key="5">
    <source>
        <dbReference type="ARBA" id="ARBA00012102"/>
    </source>
</evidence>
<keyword evidence="12 14" id="KW-0173">Coenzyme A biosynthesis</keyword>
<dbReference type="GO" id="GO:0005524">
    <property type="term" value="F:ATP binding"/>
    <property type="evidence" value="ECO:0007669"/>
    <property type="project" value="UniProtKB-UniRule"/>
</dbReference>
<organism evidence="17 18">
    <name type="scientific">Paenibacillus selenitireducens</name>
    <dbReference type="NCBI Taxonomy" id="1324314"/>
    <lineage>
        <taxon>Bacteria</taxon>
        <taxon>Bacillati</taxon>
        <taxon>Bacillota</taxon>
        <taxon>Bacilli</taxon>
        <taxon>Bacillales</taxon>
        <taxon>Paenibacillaceae</taxon>
        <taxon>Paenibacillus</taxon>
    </lineage>
</organism>
<dbReference type="GO" id="GO:0005737">
    <property type="term" value="C:cytoplasm"/>
    <property type="evidence" value="ECO:0007669"/>
    <property type="project" value="UniProtKB-SubCell"/>
</dbReference>
<dbReference type="Gene3D" id="3.40.50.300">
    <property type="entry name" value="P-loop containing nucleotide triphosphate hydrolases"/>
    <property type="match status" value="1"/>
</dbReference>
<dbReference type="PIRSF" id="PIRSF000545">
    <property type="entry name" value="Pantothenate_kin"/>
    <property type="match status" value="1"/>
</dbReference>
<comment type="catalytic activity">
    <reaction evidence="1 14 15">
        <text>(R)-pantothenate + ATP = (R)-4'-phosphopantothenate + ADP + H(+)</text>
        <dbReference type="Rhea" id="RHEA:16373"/>
        <dbReference type="ChEBI" id="CHEBI:10986"/>
        <dbReference type="ChEBI" id="CHEBI:15378"/>
        <dbReference type="ChEBI" id="CHEBI:29032"/>
        <dbReference type="ChEBI" id="CHEBI:30616"/>
        <dbReference type="ChEBI" id="CHEBI:456216"/>
        <dbReference type="EC" id="2.7.1.33"/>
    </reaction>
</comment>
<gene>
    <name evidence="14" type="primary">coaA</name>
    <name evidence="17" type="ORF">BVG16_01860</name>
</gene>
<dbReference type="STRING" id="1324314.BVG16_01860"/>
<name>A0A1T2XMR1_9BACL</name>
<evidence type="ECO:0000256" key="14">
    <source>
        <dbReference type="HAMAP-Rule" id="MF_00215"/>
    </source>
</evidence>
<dbReference type="RefSeq" id="WP_078496834.1">
    <property type="nucleotide sequence ID" value="NZ_MSZX01000001.1"/>
</dbReference>
<dbReference type="SUPFAM" id="SSF52540">
    <property type="entry name" value="P-loop containing nucleoside triphosphate hydrolases"/>
    <property type="match status" value="1"/>
</dbReference>
<evidence type="ECO:0000256" key="1">
    <source>
        <dbReference type="ARBA" id="ARBA00001206"/>
    </source>
</evidence>
<comment type="pathway">
    <text evidence="3 14 15">Cofactor biosynthesis; coenzyme A biosynthesis; CoA from (R)-pantothenate: step 1/5.</text>
</comment>
<accession>A0A1T2XMR1</accession>
<keyword evidence="8 14" id="KW-0808">Transferase</keyword>
<protein>
    <recommendedName>
        <fullName evidence="6 14">Pantothenate kinase</fullName>
        <ecNumber evidence="5 14">2.7.1.33</ecNumber>
    </recommendedName>
    <alternativeName>
        <fullName evidence="13 14">Pantothenic acid kinase</fullName>
    </alternativeName>
</protein>
<dbReference type="Pfam" id="PF00485">
    <property type="entry name" value="PRK"/>
    <property type="match status" value="1"/>
</dbReference>
<keyword evidence="9 14" id="KW-0547">Nucleotide-binding</keyword>
<dbReference type="NCBIfam" id="TIGR00554">
    <property type="entry name" value="panK_bact"/>
    <property type="match status" value="1"/>
</dbReference>
<dbReference type="UniPathway" id="UPA00241">
    <property type="reaction ID" value="UER00352"/>
</dbReference>
<evidence type="ECO:0000256" key="10">
    <source>
        <dbReference type="ARBA" id="ARBA00022777"/>
    </source>
</evidence>
<keyword evidence="7 14" id="KW-0963">Cytoplasm</keyword>
<comment type="caution">
    <text evidence="17">The sequence shown here is derived from an EMBL/GenBank/DDBJ whole genome shotgun (WGS) entry which is preliminary data.</text>
</comment>
<evidence type="ECO:0000256" key="9">
    <source>
        <dbReference type="ARBA" id="ARBA00022741"/>
    </source>
</evidence>
<keyword evidence="18" id="KW-1185">Reference proteome</keyword>
<dbReference type="EC" id="2.7.1.33" evidence="5 14"/>
<comment type="subcellular location">
    <subcellularLocation>
        <location evidence="2 14 15">Cytoplasm</location>
    </subcellularLocation>
</comment>
<dbReference type="OrthoDB" id="1550976at2"/>
<evidence type="ECO:0000256" key="4">
    <source>
        <dbReference type="ARBA" id="ARBA00006087"/>
    </source>
</evidence>
<evidence type="ECO:0000313" key="17">
    <source>
        <dbReference type="EMBL" id="OPA81108.1"/>
    </source>
</evidence>
<keyword evidence="11 14" id="KW-0067">ATP-binding</keyword>
<reference evidence="17 18" key="1">
    <citation type="submission" date="2017-01" db="EMBL/GenBank/DDBJ databases">
        <title>Genome analysis of Paenibacillus selenitrireducens ES3-24.</title>
        <authorList>
            <person name="Xu D."/>
            <person name="Yao R."/>
            <person name="Zheng S."/>
        </authorList>
    </citation>
    <scope>NUCLEOTIDE SEQUENCE [LARGE SCALE GENOMIC DNA]</scope>
    <source>
        <strain evidence="17 18">ES3-24</strain>
    </source>
</reference>
<dbReference type="GO" id="GO:0015937">
    <property type="term" value="P:coenzyme A biosynthetic process"/>
    <property type="evidence" value="ECO:0007669"/>
    <property type="project" value="UniProtKB-UniRule"/>
</dbReference>
<evidence type="ECO:0000256" key="8">
    <source>
        <dbReference type="ARBA" id="ARBA00022679"/>
    </source>
</evidence>
<dbReference type="Proteomes" id="UP000190188">
    <property type="component" value="Unassembled WGS sequence"/>
</dbReference>
<dbReference type="InterPro" id="IPR006083">
    <property type="entry name" value="PRK/URK"/>
</dbReference>
<dbReference type="CDD" id="cd02025">
    <property type="entry name" value="PanK"/>
    <property type="match status" value="1"/>
</dbReference>
<dbReference type="PANTHER" id="PTHR10285">
    <property type="entry name" value="URIDINE KINASE"/>
    <property type="match status" value="1"/>
</dbReference>
<evidence type="ECO:0000256" key="11">
    <source>
        <dbReference type="ARBA" id="ARBA00022840"/>
    </source>
</evidence>
<evidence type="ECO:0000256" key="3">
    <source>
        <dbReference type="ARBA" id="ARBA00005225"/>
    </source>
</evidence>
<comment type="similarity">
    <text evidence="4 14 15">Belongs to the prokaryotic pantothenate kinase family.</text>
</comment>
<evidence type="ECO:0000256" key="7">
    <source>
        <dbReference type="ARBA" id="ARBA00022490"/>
    </source>
</evidence>
<dbReference type="EMBL" id="MSZX01000001">
    <property type="protein sequence ID" value="OPA81108.1"/>
    <property type="molecule type" value="Genomic_DNA"/>
</dbReference>
<dbReference type="InterPro" id="IPR004566">
    <property type="entry name" value="PanK"/>
</dbReference>